<organism evidence="2 3">
    <name type="scientific">Gymnopilus junonius</name>
    <name type="common">Spectacular rustgill mushroom</name>
    <name type="synonym">Gymnopilus spectabilis subsp. junonius</name>
    <dbReference type="NCBI Taxonomy" id="109634"/>
    <lineage>
        <taxon>Eukaryota</taxon>
        <taxon>Fungi</taxon>
        <taxon>Dikarya</taxon>
        <taxon>Basidiomycota</taxon>
        <taxon>Agaricomycotina</taxon>
        <taxon>Agaricomycetes</taxon>
        <taxon>Agaricomycetidae</taxon>
        <taxon>Agaricales</taxon>
        <taxon>Agaricineae</taxon>
        <taxon>Hymenogastraceae</taxon>
        <taxon>Gymnopilus</taxon>
    </lineage>
</organism>
<evidence type="ECO:0000313" key="3">
    <source>
        <dbReference type="Proteomes" id="UP000724874"/>
    </source>
</evidence>
<keyword evidence="3" id="KW-1185">Reference proteome</keyword>
<feature type="chain" id="PRO_5040169608" evidence="1">
    <location>
        <begin position="33"/>
        <end position="161"/>
    </location>
</feature>
<proteinExistence type="predicted"/>
<protein>
    <submittedName>
        <fullName evidence="2">Uncharacterized protein</fullName>
    </submittedName>
</protein>
<accession>A0A9P5NPR9</accession>
<keyword evidence="1" id="KW-0732">Signal</keyword>
<feature type="signal peptide" evidence="1">
    <location>
        <begin position="1"/>
        <end position="32"/>
    </location>
</feature>
<comment type="caution">
    <text evidence="2">The sequence shown here is derived from an EMBL/GenBank/DDBJ whole genome shotgun (WGS) entry which is preliminary data.</text>
</comment>
<evidence type="ECO:0000256" key="1">
    <source>
        <dbReference type="SAM" id="SignalP"/>
    </source>
</evidence>
<evidence type="ECO:0000313" key="2">
    <source>
        <dbReference type="EMBL" id="KAF8902273.1"/>
    </source>
</evidence>
<dbReference type="EMBL" id="JADNYJ010000037">
    <property type="protein sequence ID" value="KAF8902273.1"/>
    <property type="molecule type" value="Genomic_DNA"/>
</dbReference>
<gene>
    <name evidence="2" type="ORF">CPB84DRAFT_877050</name>
</gene>
<dbReference type="Proteomes" id="UP000724874">
    <property type="component" value="Unassembled WGS sequence"/>
</dbReference>
<sequence>MLHIHIIKPLFLNHHHFLFLFLLLLSNRRQRASSHLGERIPLRRRFRAHTRRRRCGSISTEPIPIIPIPSPTPLAQPIAPVRTPLPLRLRLRLLPHPRERQTRGPSGPVKDFHSRQRIFLRWEVHILRWRWVVIIRGICRTWGTRRAGGEGLLGCVGVGGS</sequence>
<reference evidence="2" key="1">
    <citation type="submission" date="2020-11" db="EMBL/GenBank/DDBJ databases">
        <authorList>
            <consortium name="DOE Joint Genome Institute"/>
            <person name="Ahrendt S."/>
            <person name="Riley R."/>
            <person name="Andreopoulos W."/>
            <person name="LaButti K."/>
            <person name="Pangilinan J."/>
            <person name="Ruiz-duenas F.J."/>
            <person name="Barrasa J.M."/>
            <person name="Sanchez-Garcia M."/>
            <person name="Camarero S."/>
            <person name="Miyauchi S."/>
            <person name="Serrano A."/>
            <person name="Linde D."/>
            <person name="Babiker R."/>
            <person name="Drula E."/>
            <person name="Ayuso-Fernandez I."/>
            <person name="Pacheco R."/>
            <person name="Padilla G."/>
            <person name="Ferreira P."/>
            <person name="Barriuso J."/>
            <person name="Kellner H."/>
            <person name="Castanera R."/>
            <person name="Alfaro M."/>
            <person name="Ramirez L."/>
            <person name="Pisabarro A.G."/>
            <person name="Kuo A."/>
            <person name="Tritt A."/>
            <person name="Lipzen A."/>
            <person name="He G."/>
            <person name="Yan M."/>
            <person name="Ng V."/>
            <person name="Cullen D."/>
            <person name="Martin F."/>
            <person name="Rosso M.-N."/>
            <person name="Henrissat B."/>
            <person name="Hibbett D."/>
            <person name="Martinez A.T."/>
            <person name="Grigoriev I.V."/>
        </authorList>
    </citation>
    <scope>NUCLEOTIDE SEQUENCE</scope>
    <source>
        <strain evidence="2">AH 44721</strain>
    </source>
</reference>
<name>A0A9P5NPR9_GYMJU</name>
<dbReference type="AlphaFoldDB" id="A0A9P5NPR9"/>